<comment type="subcellular location">
    <subcellularLocation>
        <location evidence="1">Membrane</location>
        <topology evidence="1">Single-pass membrane protein</topology>
    </subcellularLocation>
</comment>
<proteinExistence type="predicted"/>
<sequence>MSAILYSVNKHKHTQEVTSGGDPKLSIKNNGDDIVGCDKIEVEDVWVVGIPKFLTESAFRLVDINKDGVLDVIMGFGTGADGYDIPEVVCDIYFHGQSPCYGGVMALEGKTGKVLWKQFSKHELFGLNCNVDLNEDGVLDCLAGGRAGTFDAISGKDGDVLWRYGKTDLMNFYTPQFIADIDGDKVSDILQIHGGDPLQDPGSKYRLSGNIMLFSGKTGQVIKTIGVPDKKESYYSPQIYSQKDGTQIVLFGTGGETHGGSLWRITLNHLIKGQIYKAKRIYTDNFKGVMTPPVLLDINKDEVVDIVISMFNSTVLAIDGRTFHVIWNYTFPSSETYCTPAAGYYNDDEVPDFLIKYQNGPGFPIYYSSETTVLDGKTGQPLISPSVKDSIGAQSSPLTISVEGRGNDIFLFWVADCLGHVGQGGQYGFVKGTNVHEKSRSDNCRLRFKTKGFTELLAKSRHIKSRGVRIYYSGQIFFPLLFVFRYLPN</sequence>
<dbReference type="InterPro" id="IPR028994">
    <property type="entry name" value="Integrin_alpha_N"/>
</dbReference>
<dbReference type="InterPro" id="IPR015943">
    <property type="entry name" value="WD40/YVTN_repeat-like_dom_sf"/>
</dbReference>
<evidence type="ECO:0000256" key="4">
    <source>
        <dbReference type="ARBA" id="ARBA00023136"/>
    </source>
</evidence>
<dbReference type="RefSeq" id="XP_009049200.1">
    <property type="nucleotide sequence ID" value="XM_009050952.1"/>
</dbReference>
<dbReference type="GeneID" id="20230916"/>
<dbReference type="InterPro" id="IPR045232">
    <property type="entry name" value="FAM234"/>
</dbReference>
<evidence type="ECO:0000256" key="3">
    <source>
        <dbReference type="ARBA" id="ARBA00022989"/>
    </source>
</evidence>
<evidence type="ECO:0000256" key="2">
    <source>
        <dbReference type="ARBA" id="ARBA00022692"/>
    </source>
</evidence>
<dbReference type="InterPro" id="IPR055409">
    <property type="entry name" value="Beta-prop_FAM234A_B"/>
</dbReference>
<keyword evidence="4" id="KW-0472">Membrane</keyword>
<keyword evidence="3" id="KW-1133">Transmembrane helix</keyword>
<dbReference type="OMA" id="TEIWAIN"/>
<gene>
    <name evidence="6" type="ORF">LOTGIDRAFT_113097</name>
</gene>
<keyword evidence="2" id="KW-0812">Transmembrane</keyword>
<keyword evidence="7" id="KW-1185">Reference proteome</keyword>
<dbReference type="AlphaFoldDB" id="V4A7S4"/>
<reference evidence="6 7" key="1">
    <citation type="journal article" date="2013" name="Nature">
        <title>Insights into bilaterian evolution from three spiralian genomes.</title>
        <authorList>
            <person name="Simakov O."/>
            <person name="Marletaz F."/>
            <person name="Cho S.J."/>
            <person name="Edsinger-Gonzales E."/>
            <person name="Havlak P."/>
            <person name="Hellsten U."/>
            <person name="Kuo D.H."/>
            <person name="Larsson T."/>
            <person name="Lv J."/>
            <person name="Arendt D."/>
            <person name="Savage R."/>
            <person name="Osoegawa K."/>
            <person name="de Jong P."/>
            <person name="Grimwood J."/>
            <person name="Chapman J.A."/>
            <person name="Shapiro H."/>
            <person name="Aerts A."/>
            <person name="Otillar R.P."/>
            <person name="Terry A.Y."/>
            <person name="Boore J.L."/>
            <person name="Grigoriev I.V."/>
            <person name="Lindberg D.R."/>
            <person name="Seaver E.C."/>
            <person name="Weisblat D.A."/>
            <person name="Putnam N.H."/>
            <person name="Rokhsar D.S."/>
        </authorList>
    </citation>
    <scope>NUCLEOTIDE SEQUENCE [LARGE SCALE GENOMIC DNA]</scope>
</reference>
<evidence type="ECO:0000256" key="1">
    <source>
        <dbReference type="ARBA" id="ARBA00004167"/>
    </source>
</evidence>
<dbReference type="KEGG" id="lgi:LOTGIDRAFT_113097"/>
<dbReference type="Proteomes" id="UP000030746">
    <property type="component" value="Unassembled WGS sequence"/>
</dbReference>
<dbReference type="PANTHER" id="PTHR21419">
    <property type="match status" value="1"/>
</dbReference>
<dbReference type="OrthoDB" id="567787at2759"/>
<dbReference type="Gene3D" id="2.130.10.10">
    <property type="entry name" value="YVTN repeat-like/Quinoprotein amine dehydrogenase"/>
    <property type="match status" value="1"/>
</dbReference>
<evidence type="ECO:0000313" key="6">
    <source>
        <dbReference type="EMBL" id="ESP00009.1"/>
    </source>
</evidence>
<dbReference type="Pfam" id="PF23727">
    <property type="entry name" value="Beta-prop_FAM234A_B"/>
    <property type="match status" value="1"/>
</dbReference>
<protein>
    <recommendedName>
        <fullName evidence="5">FAM234A/B beta-propeller domain-containing protein</fullName>
    </recommendedName>
</protein>
<accession>V4A7S4</accession>
<name>V4A7S4_LOTGI</name>
<dbReference type="EMBL" id="KB200869">
    <property type="protein sequence ID" value="ESP00009.1"/>
    <property type="molecule type" value="Genomic_DNA"/>
</dbReference>
<dbReference type="HOGENOM" id="CLU_571415_0_0_1"/>
<feature type="domain" description="FAM234A/B beta-propeller" evidence="5">
    <location>
        <begin position="61"/>
        <end position="413"/>
    </location>
</feature>
<dbReference type="CTD" id="20230916"/>
<dbReference type="PANTHER" id="PTHR21419:SF36">
    <property type="entry name" value="PROTEIN FAM234A-LIKE"/>
    <property type="match status" value="1"/>
</dbReference>
<evidence type="ECO:0000313" key="7">
    <source>
        <dbReference type="Proteomes" id="UP000030746"/>
    </source>
</evidence>
<organism evidence="6 7">
    <name type="scientific">Lottia gigantea</name>
    <name type="common">Giant owl limpet</name>
    <dbReference type="NCBI Taxonomy" id="225164"/>
    <lineage>
        <taxon>Eukaryota</taxon>
        <taxon>Metazoa</taxon>
        <taxon>Spiralia</taxon>
        <taxon>Lophotrochozoa</taxon>
        <taxon>Mollusca</taxon>
        <taxon>Gastropoda</taxon>
        <taxon>Patellogastropoda</taxon>
        <taxon>Lottioidea</taxon>
        <taxon>Lottiidae</taxon>
        <taxon>Lottia</taxon>
    </lineage>
</organism>
<dbReference type="GO" id="GO:0016020">
    <property type="term" value="C:membrane"/>
    <property type="evidence" value="ECO:0007669"/>
    <property type="project" value="UniProtKB-SubCell"/>
</dbReference>
<evidence type="ECO:0000259" key="5">
    <source>
        <dbReference type="Pfam" id="PF23727"/>
    </source>
</evidence>
<dbReference type="SUPFAM" id="SSF69318">
    <property type="entry name" value="Integrin alpha N-terminal domain"/>
    <property type="match status" value="1"/>
</dbReference>